<dbReference type="Proteomes" id="UP000192790">
    <property type="component" value="Unassembled WGS sequence"/>
</dbReference>
<evidence type="ECO:0000313" key="5">
    <source>
        <dbReference type="EMBL" id="SMC82725.1"/>
    </source>
</evidence>
<dbReference type="AlphaFoldDB" id="A0A1W2CBS7"/>
<evidence type="ECO:0000256" key="1">
    <source>
        <dbReference type="ARBA" id="ARBA00022448"/>
    </source>
</evidence>
<gene>
    <name evidence="5" type="ORF">SAMN02745168_2737</name>
</gene>
<dbReference type="SMART" id="SM00382">
    <property type="entry name" value="AAA"/>
    <property type="match status" value="1"/>
</dbReference>
<name>A0A1W2CBS7_9FIRM</name>
<dbReference type="Pfam" id="PF00005">
    <property type="entry name" value="ABC_tran"/>
    <property type="match status" value="1"/>
</dbReference>
<dbReference type="PANTHER" id="PTHR42788">
    <property type="entry name" value="TAURINE IMPORT ATP-BINDING PROTEIN-RELATED"/>
    <property type="match status" value="1"/>
</dbReference>
<dbReference type="Gene3D" id="3.40.50.300">
    <property type="entry name" value="P-loop containing nucleotide triphosphate hydrolases"/>
    <property type="match status" value="1"/>
</dbReference>
<keyword evidence="1" id="KW-0813">Transport</keyword>
<reference evidence="5 6" key="1">
    <citation type="submission" date="2017-04" db="EMBL/GenBank/DDBJ databases">
        <authorList>
            <person name="Afonso C.L."/>
            <person name="Miller P.J."/>
            <person name="Scott M.A."/>
            <person name="Spackman E."/>
            <person name="Goraichik I."/>
            <person name="Dimitrov K.M."/>
            <person name="Suarez D.L."/>
            <person name="Swayne D.E."/>
        </authorList>
    </citation>
    <scope>NUCLEOTIDE SEQUENCE [LARGE SCALE GENOMIC DNA]</scope>
    <source>
        <strain evidence="5 6">DSM 12816</strain>
    </source>
</reference>
<dbReference type="SUPFAM" id="SSF52540">
    <property type="entry name" value="P-loop containing nucleoside triphosphate hydrolases"/>
    <property type="match status" value="1"/>
</dbReference>
<evidence type="ECO:0000256" key="2">
    <source>
        <dbReference type="ARBA" id="ARBA00022741"/>
    </source>
</evidence>
<dbReference type="GO" id="GO:0005524">
    <property type="term" value="F:ATP binding"/>
    <property type="evidence" value="ECO:0007669"/>
    <property type="project" value="UniProtKB-KW"/>
</dbReference>
<accession>A0A1W2CBS7</accession>
<dbReference type="GO" id="GO:0016887">
    <property type="term" value="F:ATP hydrolysis activity"/>
    <property type="evidence" value="ECO:0007669"/>
    <property type="project" value="InterPro"/>
</dbReference>
<protein>
    <submittedName>
        <fullName evidence="5">NitT/TauT family transport system ATP-binding protein</fullName>
    </submittedName>
</protein>
<dbReference type="STRING" id="1122930.SAMN02745168_2737"/>
<evidence type="ECO:0000313" key="6">
    <source>
        <dbReference type="Proteomes" id="UP000192790"/>
    </source>
</evidence>
<dbReference type="RefSeq" id="WP_084235398.1">
    <property type="nucleotide sequence ID" value="NZ_FWXW01000009.1"/>
</dbReference>
<dbReference type="CDD" id="cd03293">
    <property type="entry name" value="ABC_NrtD_SsuB_transporters"/>
    <property type="match status" value="1"/>
</dbReference>
<dbReference type="PROSITE" id="PS50893">
    <property type="entry name" value="ABC_TRANSPORTER_2"/>
    <property type="match status" value="1"/>
</dbReference>
<dbReference type="PANTHER" id="PTHR42788:SF21">
    <property type="entry name" value="ABC TRANSPORTER ATP-BINDING PROTEIN"/>
    <property type="match status" value="1"/>
</dbReference>
<dbReference type="InterPro" id="IPR027417">
    <property type="entry name" value="P-loop_NTPase"/>
</dbReference>
<feature type="domain" description="ABC transporter" evidence="4">
    <location>
        <begin position="3"/>
        <end position="236"/>
    </location>
</feature>
<sequence>MFVQLVDVDMTYQAPDGEIDALRGISFGISDGEFVSIVGPSGCGKSTLLSVIAGIEPTAAGTVTVDGDAVTAPSSKIGYMPQKDQLFPWRTIWSNVTLGLELQHQNTPERREHVRELLERYGLAEFIHKIPSQLSGGMRQRCALIRTLATDPRILLLDEPFSALDYQTRLSVSADIYSIIRQEHKTALLVTHDISESISLSDRIIVLSKRPAAVKAIHTLEELTEIPPMQRRDHPAFRTYFNIIWKELDANV</sequence>
<organism evidence="5 6">
    <name type="scientific">Papillibacter cinnamivorans DSM 12816</name>
    <dbReference type="NCBI Taxonomy" id="1122930"/>
    <lineage>
        <taxon>Bacteria</taxon>
        <taxon>Bacillati</taxon>
        <taxon>Bacillota</taxon>
        <taxon>Clostridia</taxon>
        <taxon>Eubacteriales</taxon>
        <taxon>Oscillospiraceae</taxon>
        <taxon>Papillibacter</taxon>
    </lineage>
</organism>
<evidence type="ECO:0000256" key="3">
    <source>
        <dbReference type="ARBA" id="ARBA00022840"/>
    </source>
</evidence>
<proteinExistence type="predicted"/>
<keyword evidence="3 5" id="KW-0067">ATP-binding</keyword>
<dbReference type="InterPro" id="IPR003593">
    <property type="entry name" value="AAA+_ATPase"/>
</dbReference>
<keyword evidence="6" id="KW-1185">Reference proteome</keyword>
<dbReference type="InterPro" id="IPR050166">
    <property type="entry name" value="ABC_transporter_ATP-bind"/>
</dbReference>
<evidence type="ECO:0000259" key="4">
    <source>
        <dbReference type="PROSITE" id="PS50893"/>
    </source>
</evidence>
<dbReference type="EMBL" id="FWXW01000009">
    <property type="protein sequence ID" value="SMC82725.1"/>
    <property type="molecule type" value="Genomic_DNA"/>
</dbReference>
<keyword evidence="2" id="KW-0547">Nucleotide-binding</keyword>
<dbReference type="InterPro" id="IPR003439">
    <property type="entry name" value="ABC_transporter-like_ATP-bd"/>
</dbReference>